<sequence length="247" mass="27516">MNAAARVQRSFRRGFATYDDSALVQKLIARGLTRRLLHHAADARFARIFEAGYGTGQLTRLLLQHLPIETLHLNDLAAAPLPFAPTADYRPGDIETLPLPDDLDLAISASMIQWIADPQTLIQRLCDAVRPGGWLALTGFGPYHFPELQALGSQAAAPSLLSADAMADLLPPRWTVHEAGSHSRALWFASPREMLRHLRDTGVNGRASRPWTRRDLEAFCQTYDQSFGRSDRVPLTYQPAWLIARKT</sequence>
<dbReference type="RefSeq" id="WP_087141678.1">
    <property type="nucleotide sequence ID" value="NZ_FUIE01000083.1"/>
</dbReference>
<name>A0A1R4GPN3_BREDI</name>
<dbReference type="EMBL" id="FUIE01000083">
    <property type="protein sequence ID" value="SJM70013.1"/>
    <property type="molecule type" value="Genomic_DNA"/>
</dbReference>
<dbReference type="Gene3D" id="3.40.50.150">
    <property type="entry name" value="Vaccinia Virus protein VP39"/>
    <property type="match status" value="1"/>
</dbReference>
<evidence type="ECO:0000313" key="2">
    <source>
        <dbReference type="EMBL" id="SJM70013.1"/>
    </source>
</evidence>
<dbReference type="Pfam" id="PF08241">
    <property type="entry name" value="Methyltransf_11"/>
    <property type="match status" value="1"/>
</dbReference>
<organism evidence="2 3">
    <name type="scientific">Brevundimonas diminuta 3F5N</name>
    <dbReference type="NCBI Taxonomy" id="1255603"/>
    <lineage>
        <taxon>Bacteria</taxon>
        <taxon>Pseudomonadati</taxon>
        <taxon>Pseudomonadota</taxon>
        <taxon>Alphaproteobacteria</taxon>
        <taxon>Caulobacterales</taxon>
        <taxon>Caulobacteraceae</taxon>
        <taxon>Brevundimonas</taxon>
    </lineage>
</organism>
<evidence type="ECO:0000259" key="1">
    <source>
        <dbReference type="Pfam" id="PF08241"/>
    </source>
</evidence>
<feature type="domain" description="Methyltransferase type 11" evidence="1">
    <location>
        <begin position="50"/>
        <end position="136"/>
    </location>
</feature>
<dbReference type="SUPFAM" id="SSF53335">
    <property type="entry name" value="S-adenosyl-L-methionine-dependent methyltransferases"/>
    <property type="match status" value="1"/>
</dbReference>
<dbReference type="CDD" id="cd02440">
    <property type="entry name" value="AdoMet_MTases"/>
    <property type="match status" value="1"/>
</dbReference>
<dbReference type="InterPro" id="IPR013216">
    <property type="entry name" value="Methyltransf_11"/>
</dbReference>
<dbReference type="InterPro" id="IPR029063">
    <property type="entry name" value="SAM-dependent_MTases_sf"/>
</dbReference>
<accession>A0A1R4GPN3</accession>
<dbReference type="OrthoDB" id="9802097at2"/>
<dbReference type="AlphaFoldDB" id="A0A1R4GPN3"/>
<dbReference type="Proteomes" id="UP000195766">
    <property type="component" value="Unassembled WGS sequence"/>
</dbReference>
<reference evidence="2 3" key="1">
    <citation type="submission" date="2017-02" db="EMBL/GenBank/DDBJ databases">
        <authorList>
            <person name="Peterson S.W."/>
        </authorList>
    </citation>
    <scope>NUCLEOTIDE SEQUENCE [LARGE SCALE GENOMIC DNA]</scope>
    <source>
        <strain evidence="2 3">3F5N</strain>
    </source>
</reference>
<dbReference type="GO" id="GO:0008757">
    <property type="term" value="F:S-adenosylmethionine-dependent methyltransferase activity"/>
    <property type="evidence" value="ECO:0007669"/>
    <property type="project" value="InterPro"/>
</dbReference>
<proteinExistence type="predicted"/>
<gene>
    <name evidence="2" type="ORF">FM111_14530</name>
</gene>
<protein>
    <submittedName>
        <fullName evidence="2">Biotin synthesis protein BioC</fullName>
    </submittedName>
</protein>
<evidence type="ECO:0000313" key="3">
    <source>
        <dbReference type="Proteomes" id="UP000195766"/>
    </source>
</evidence>